<dbReference type="PROSITE" id="PS00137">
    <property type="entry name" value="SUBTILASE_HIS"/>
    <property type="match status" value="1"/>
</dbReference>
<feature type="domain" description="Inhibitor I9" evidence="10">
    <location>
        <begin position="53"/>
        <end position="86"/>
    </location>
</feature>
<dbReference type="InterPro" id="IPR015500">
    <property type="entry name" value="Peptidase_S8_subtilisin-rel"/>
</dbReference>
<dbReference type="InterPro" id="IPR010259">
    <property type="entry name" value="S8pro/Inhibitor_I9"/>
</dbReference>
<dbReference type="InterPro" id="IPR037045">
    <property type="entry name" value="S8pro/Inhibitor_I9_sf"/>
</dbReference>
<dbReference type="InterPro" id="IPR036852">
    <property type="entry name" value="Peptidase_S8/S53_dom_sf"/>
</dbReference>
<evidence type="ECO:0000313" key="12">
    <source>
        <dbReference type="Proteomes" id="UP001281614"/>
    </source>
</evidence>
<dbReference type="InterPro" id="IPR000209">
    <property type="entry name" value="Peptidase_S8/S53_dom"/>
</dbReference>
<dbReference type="PRINTS" id="PR00723">
    <property type="entry name" value="SUBTILISIN"/>
</dbReference>
<dbReference type="Gene3D" id="3.40.50.200">
    <property type="entry name" value="Peptidase S8/S53 domain"/>
    <property type="match status" value="1"/>
</dbReference>
<keyword evidence="3 8" id="KW-0732">Signal</keyword>
<keyword evidence="4 6" id="KW-0378">Hydrolase</keyword>
<evidence type="ECO:0000256" key="3">
    <source>
        <dbReference type="ARBA" id="ARBA00022729"/>
    </source>
</evidence>
<feature type="active site" description="Charge relay system" evidence="6">
    <location>
        <position position="299"/>
    </location>
</feature>
<sequence length="361" mass="38663">MFSTLLVALASLGPATAMFGSGTAEIDEAIDVKDRLNRRDTTGFEDRLDVGDNFHAYIGHYDEATVEELRNSPDVAYVEEDAIVSIAAVKTQNGATWALHSMANRDAGDKMQYFYHESAGKGTYAYVIDNGIDIMNPEFEGRAEFGWTARDGKVTDPHGTGVAGLIASKTFGVAKKGNLVAVQWAVKNATRTPGRKGRSVINLSVGAPVRMGDKAWGNLVKAAVREGVPVVVSAGNDDMDAREWTPANSPHAITVGGIDKDWNRWPGSNYGPSVDVHAPAKDVVSIGLGGKLYKESGTSFSSPLVAGLVMQLLGKDIADRKTLSSPESLKRRIVKMSTQSKIKDMKPGTPNRIAFNGGAHQ</sequence>
<evidence type="ECO:0000256" key="6">
    <source>
        <dbReference type="PROSITE-ProRule" id="PRU01240"/>
    </source>
</evidence>
<feature type="region of interest" description="Disordered" evidence="7">
    <location>
        <begin position="342"/>
        <end position="361"/>
    </location>
</feature>
<dbReference type="InterPro" id="IPR023828">
    <property type="entry name" value="Peptidase_S8_Ser-AS"/>
</dbReference>
<dbReference type="InterPro" id="IPR050131">
    <property type="entry name" value="Peptidase_S8_subtilisin-like"/>
</dbReference>
<dbReference type="Pfam" id="PF05922">
    <property type="entry name" value="Inhibitor_I9"/>
    <property type="match status" value="1"/>
</dbReference>
<dbReference type="CDD" id="cd04077">
    <property type="entry name" value="Peptidases_S8_PCSK9_ProteinaseK_like"/>
    <property type="match status" value="1"/>
</dbReference>
<reference evidence="11" key="1">
    <citation type="submission" date="2023-02" db="EMBL/GenBank/DDBJ databases">
        <title>Colletotrichum kahawae CIFC_Que2 genome sequencing and assembly.</title>
        <authorList>
            <person name="Baroncelli R."/>
        </authorList>
    </citation>
    <scope>NUCLEOTIDE SEQUENCE</scope>
    <source>
        <strain evidence="11">CIFC_Que2</strain>
    </source>
</reference>
<comment type="similarity">
    <text evidence="1 6">Belongs to the peptidase S8 family.</text>
</comment>
<comment type="caution">
    <text evidence="11">The sequence shown here is derived from an EMBL/GenBank/DDBJ whole genome shotgun (WGS) entry which is preliminary data.</text>
</comment>
<dbReference type="EMBL" id="VYYT01000521">
    <property type="protein sequence ID" value="KAK2733001.1"/>
    <property type="molecule type" value="Genomic_DNA"/>
</dbReference>
<organism evidence="11 12">
    <name type="scientific">Colletotrichum kahawae</name>
    <name type="common">Coffee berry disease fungus</name>
    <dbReference type="NCBI Taxonomy" id="34407"/>
    <lineage>
        <taxon>Eukaryota</taxon>
        <taxon>Fungi</taxon>
        <taxon>Dikarya</taxon>
        <taxon>Ascomycota</taxon>
        <taxon>Pezizomycotina</taxon>
        <taxon>Sordariomycetes</taxon>
        <taxon>Hypocreomycetidae</taxon>
        <taxon>Glomerellales</taxon>
        <taxon>Glomerellaceae</taxon>
        <taxon>Colletotrichum</taxon>
        <taxon>Colletotrichum gloeosporioides species complex</taxon>
    </lineage>
</organism>
<dbReference type="Pfam" id="PF00082">
    <property type="entry name" value="Peptidase_S8"/>
    <property type="match status" value="1"/>
</dbReference>
<dbReference type="InterPro" id="IPR022398">
    <property type="entry name" value="Peptidase_S8_His-AS"/>
</dbReference>
<feature type="active site" description="Charge relay system" evidence="6">
    <location>
        <position position="158"/>
    </location>
</feature>
<dbReference type="GO" id="GO:0004252">
    <property type="term" value="F:serine-type endopeptidase activity"/>
    <property type="evidence" value="ECO:0007669"/>
    <property type="project" value="UniProtKB-UniRule"/>
</dbReference>
<evidence type="ECO:0000256" key="2">
    <source>
        <dbReference type="ARBA" id="ARBA00022670"/>
    </source>
</evidence>
<evidence type="ECO:0000256" key="1">
    <source>
        <dbReference type="ARBA" id="ARBA00011073"/>
    </source>
</evidence>
<evidence type="ECO:0000256" key="5">
    <source>
        <dbReference type="ARBA" id="ARBA00022825"/>
    </source>
</evidence>
<dbReference type="PANTHER" id="PTHR43806:SF11">
    <property type="entry name" value="CEREVISIN-RELATED"/>
    <property type="match status" value="1"/>
</dbReference>
<gene>
    <name evidence="11" type="ORF">CKAH01_08499</name>
</gene>
<evidence type="ECO:0000259" key="10">
    <source>
        <dbReference type="Pfam" id="PF05922"/>
    </source>
</evidence>
<evidence type="ECO:0000256" key="7">
    <source>
        <dbReference type="SAM" id="MobiDB-lite"/>
    </source>
</evidence>
<dbReference type="InterPro" id="IPR034193">
    <property type="entry name" value="PCSK9_ProteinaseK-like"/>
</dbReference>
<evidence type="ECO:0000256" key="8">
    <source>
        <dbReference type="SAM" id="SignalP"/>
    </source>
</evidence>
<dbReference type="PANTHER" id="PTHR43806">
    <property type="entry name" value="PEPTIDASE S8"/>
    <property type="match status" value="1"/>
</dbReference>
<dbReference type="SUPFAM" id="SSF54897">
    <property type="entry name" value="Protease propeptides/inhibitors"/>
    <property type="match status" value="1"/>
</dbReference>
<feature type="signal peptide" evidence="8">
    <location>
        <begin position="1"/>
        <end position="17"/>
    </location>
</feature>
<dbReference type="Gene3D" id="3.30.70.80">
    <property type="entry name" value="Peptidase S8 propeptide/proteinase inhibitor I9"/>
    <property type="match status" value="1"/>
</dbReference>
<dbReference type="AlphaFoldDB" id="A0AAD9Y333"/>
<evidence type="ECO:0000313" key="11">
    <source>
        <dbReference type="EMBL" id="KAK2733001.1"/>
    </source>
</evidence>
<dbReference type="SUPFAM" id="SSF52743">
    <property type="entry name" value="Subtilisin-like"/>
    <property type="match status" value="1"/>
</dbReference>
<keyword evidence="12" id="KW-1185">Reference proteome</keyword>
<proteinExistence type="inferred from homology"/>
<keyword evidence="5 6" id="KW-0720">Serine protease</keyword>
<evidence type="ECO:0000259" key="9">
    <source>
        <dbReference type="Pfam" id="PF00082"/>
    </source>
</evidence>
<feature type="domain" description="Peptidase S8/S53" evidence="9">
    <location>
        <begin position="120"/>
        <end position="339"/>
    </location>
</feature>
<dbReference type="Proteomes" id="UP001281614">
    <property type="component" value="Unassembled WGS sequence"/>
</dbReference>
<feature type="chain" id="PRO_5042218296" evidence="8">
    <location>
        <begin position="18"/>
        <end position="361"/>
    </location>
</feature>
<accession>A0AAD9Y333</accession>
<protein>
    <submittedName>
        <fullName evidence="11">Alkaline serine protease alp1</fullName>
    </submittedName>
</protein>
<dbReference type="PROSITE" id="PS51892">
    <property type="entry name" value="SUBTILASE"/>
    <property type="match status" value="1"/>
</dbReference>
<evidence type="ECO:0000256" key="4">
    <source>
        <dbReference type="ARBA" id="ARBA00022801"/>
    </source>
</evidence>
<dbReference type="GO" id="GO:0006508">
    <property type="term" value="P:proteolysis"/>
    <property type="evidence" value="ECO:0007669"/>
    <property type="project" value="UniProtKB-KW"/>
</dbReference>
<dbReference type="PROSITE" id="PS00138">
    <property type="entry name" value="SUBTILASE_SER"/>
    <property type="match status" value="1"/>
</dbReference>
<feature type="active site" description="Charge relay system" evidence="6">
    <location>
        <position position="129"/>
    </location>
</feature>
<keyword evidence="2 6" id="KW-0645">Protease</keyword>
<name>A0AAD9Y333_COLKA</name>